<dbReference type="EMBL" id="JAXQNO010000005">
    <property type="protein sequence ID" value="KAK4797511.1"/>
    <property type="molecule type" value="Genomic_DNA"/>
</dbReference>
<dbReference type="GO" id="GO:0009451">
    <property type="term" value="P:RNA modification"/>
    <property type="evidence" value="ECO:0007669"/>
    <property type="project" value="InterPro"/>
</dbReference>
<dbReference type="Proteomes" id="UP001346149">
    <property type="component" value="Unassembled WGS sequence"/>
</dbReference>
<dbReference type="FunFam" id="1.25.40.10:FF:000090">
    <property type="entry name" value="Pentatricopeptide repeat-containing protein, chloroplastic"/>
    <property type="match status" value="1"/>
</dbReference>
<name>A0AAN7MLZ5_TRANT</name>
<dbReference type="InterPro" id="IPR011990">
    <property type="entry name" value="TPR-like_helical_dom_sf"/>
</dbReference>
<keyword evidence="1" id="KW-0677">Repeat</keyword>
<dbReference type="NCBIfam" id="TIGR00756">
    <property type="entry name" value="PPR"/>
    <property type="match status" value="3"/>
</dbReference>
<dbReference type="InterPro" id="IPR046960">
    <property type="entry name" value="PPR_At4g14850-like_plant"/>
</dbReference>
<gene>
    <name evidence="3" type="ORF">SAY86_029837</name>
</gene>
<feature type="repeat" description="PPR" evidence="2">
    <location>
        <begin position="307"/>
        <end position="341"/>
    </location>
</feature>
<evidence type="ECO:0000256" key="2">
    <source>
        <dbReference type="PROSITE-ProRule" id="PRU00708"/>
    </source>
</evidence>
<dbReference type="AlphaFoldDB" id="A0AAN7MLZ5"/>
<feature type="repeat" description="PPR" evidence="2">
    <location>
        <begin position="175"/>
        <end position="205"/>
    </location>
</feature>
<evidence type="ECO:0008006" key="5">
    <source>
        <dbReference type="Google" id="ProtNLM"/>
    </source>
</evidence>
<comment type="caution">
    <text evidence="3">The sequence shown here is derived from an EMBL/GenBank/DDBJ whole genome shotgun (WGS) entry which is preliminary data.</text>
</comment>
<accession>A0AAN7MLZ5</accession>
<dbReference type="Gene3D" id="1.25.40.10">
    <property type="entry name" value="Tetratricopeptide repeat domain"/>
    <property type="match status" value="3"/>
</dbReference>
<dbReference type="Pfam" id="PF13041">
    <property type="entry name" value="PPR_2"/>
    <property type="match status" value="1"/>
</dbReference>
<evidence type="ECO:0000313" key="4">
    <source>
        <dbReference type="Proteomes" id="UP001346149"/>
    </source>
</evidence>
<feature type="repeat" description="PPR" evidence="2">
    <location>
        <begin position="206"/>
        <end position="240"/>
    </location>
</feature>
<sequence length="542" mass="60327">MILTLISNATIKSLLQKCKSLKQLKELHAHILKFSLEENPLIMGPLLSSAAISKYLSCFSYTQSIFHDLCRRNTFMYNTMLRAYMQSSSPLNSVLCYLDMLGSGIAGNNYTFPPLIKACTLMGSESMLLGRLVHAHVAKFGFSDDPFIISSLIEFYCIFDLDTARRLFNRSNNRDVVMWTALIDGYGKAWDLESARELFEKMPERNVISWSAMIAAYSRVGNFKEVLLLFSRMQEEYITPNESVLVSVLTACAHLGAITQGFWVHSYAKRLKFDSNHILATALIDMYAKCGFVDLGLSVFDNMPFKDAGAWNALISGFALSGYARKSLELFNEMVSSGTQPTETTFVLLLTACTHAGLISEGLKLFEEMGSLYSIEPRMEHLACVVDLVARSGLVSEAEEFVEKNMGGVEGGDANVWGALLGACRVHGNVELGNRIWRRLADMGINDYGSHILSYNMYQEAGWEDEAKRVRKLISDGGMSKKPGCSVIELNGIVEEFLAGDFRHAKAEEIYRLLNSFSRVVSLEEVHPFVLASHAVSGAFSQ</sequence>
<organism evidence="3 4">
    <name type="scientific">Trapa natans</name>
    <name type="common">Water chestnut</name>
    <dbReference type="NCBI Taxonomy" id="22666"/>
    <lineage>
        <taxon>Eukaryota</taxon>
        <taxon>Viridiplantae</taxon>
        <taxon>Streptophyta</taxon>
        <taxon>Embryophyta</taxon>
        <taxon>Tracheophyta</taxon>
        <taxon>Spermatophyta</taxon>
        <taxon>Magnoliopsida</taxon>
        <taxon>eudicotyledons</taxon>
        <taxon>Gunneridae</taxon>
        <taxon>Pentapetalae</taxon>
        <taxon>rosids</taxon>
        <taxon>malvids</taxon>
        <taxon>Myrtales</taxon>
        <taxon>Lythraceae</taxon>
        <taxon>Trapa</taxon>
    </lineage>
</organism>
<dbReference type="PROSITE" id="PS51375">
    <property type="entry name" value="PPR"/>
    <property type="match status" value="3"/>
</dbReference>
<evidence type="ECO:0000313" key="3">
    <source>
        <dbReference type="EMBL" id="KAK4797511.1"/>
    </source>
</evidence>
<reference evidence="3 4" key="1">
    <citation type="journal article" date="2023" name="Hortic Res">
        <title>Pangenome of water caltrop reveals structural variations and asymmetric subgenome divergence after allopolyploidization.</title>
        <authorList>
            <person name="Zhang X."/>
            <person name="Chen Y."/>
            <person name="Wang L."/>
            <person name="Yuan Y."/>
            <person name="Fang M."/>
            <person name="Shi L."/>
            <person name="Lu R."/>
            <person name="Comes H.P."/>
            <person name="Ma Y."/>
            <person name="Chen Y."/>
            <person name="Huang G."/>
            <person name="Zhou Y."/>
            <person name="Zheng Z."/>
            <person name="Qiu Y."/>
        </authorList>
    </citation>
    <scope>NUCLEOTIDE SEQUENCE [LARGE SCALE GENOMIC DNA]</scope>
    <source>
        <strain evidence="3">F231</strain>
    </source>
</reference>
<dbReference type="InterPro" id="IPR002885">
    <property type="entry name" value="PPR_rpt"/>
</dbReference>
<dbReference type="Pfam" id="PF20431">
    <property type="entry name" value="E_motif"/>
    <property type="match status" value="1"/>
</dbReference>
<dbReference type="PANTHER" id="PTHR47926">
    <property type="entry name" value="PENTATRICOPEPTIDE REPEAT-CONTAINING PROTEIN"/>
    <property type="match status" value="1"/>
</dbReference>
<dbReference type="GO" id="GO:0003723">
    <property type="term" value="F:RNA binding"/>
    <property type="evidence" value="ECO:0007669"/>
    <property type="project" value="InterPro"/>
</dbReference>
<dbReference type="Pfam" id="PF01535">
    <property type="entry name" value="PPR"/>
    <property type="match status" value="4"/>
</dbReference>
<dbReference type="FunFam" id="1.25.40.10:FF:000348">
    <property type="entry name" value="Pentatricopeptide repeat-containing protein chloroplastic"/>
    <property type="match status" value="1"/>
</dbReference>
<dbReference type="InterPro" id="IPR046848">
    <property type="entry name" value="E_motif"/>
</dbReference>
<proteinExistence type="predicted"/>
<keyword evidence="4" id="KW-1185">Reference proteome</keyword>
<protein>
    <recommendedName>
        <fullName evidence="5">Pentatricopeptide repeat-containing protein</fullName>
    </recommendedName>
</protein>
<dbReference type="PANTHER" id="PTHR47926:SF436">
    <property type="entry name" value="PENTATRICOPEPTIDE REPEAT-CONTAINING PROTEIN ELI1, CHLOROPLASTIC-LIKE ISOFORM X2"/>
    <property type="match status" value="1"/>
</dbReference>
<evidence type="ECO:0000256" key="1">
    <source>
        <dbReference type="ARBA" id="ARBA00022737"/>
    </source>
</evidence>